<reference evidence="6 8" key="2">
    <citation type="submission" date="2020-08" db="EMBL/GenBank/DDBJ databases">
        <title>Genomic Encyclopedia of Type Strains, Phase IV (KMG-IV): sequencing the most valuable type-strain genomes for metagenomic binning, comparative biology and taxonomic classification.</title>
        <authorList>
            <person name="Goeker M."/>
        </authorList>
    </citation>
    <scope>NUCLEOTIDE SEQUENCE [LARGE SCALE GENOMIC DNA]</scope>
    <source>
        <strain evidence="6 8">DSM 103679</strain>
    </source>
</reference>
<dbReference type="Proteomes" id="UP000593591">
    <property type="component" value="Chromosome"/>
</dbReference>
<dbReference type="GO" id="GO:0016042">
    <property type="term" value="P:lipid catabolic process"/>
    <property type="evidence" value="ECO:0007669"/>
    <property type="project" value="UniProtKB-UniRule"/>
</dbReference>
<evidence type="ECO:0000256" key="2">
    <source>
        <dbReference type="ARBA" id="ARBA00022963"/>
    </source>
</evidence>
<evidence type="ECO:0000313" key="6">
    <source>
        <dbReference type="EMBL" id="MBB5220068.1"/>
    </source>
</evidence>
<dbReference type="AlphaFoldDB" id="A0A840SIS6"/>
<name>A0A840SIS6_9SPIR</name>
<dbReference type="EMBL" id="CP031517">
    <property type="protein sequence ID" value="QOS40620.1"/>
    <property type="molecule type" value="Genomic_DNA"/>
</dbReference>
<feature type="short sequence motif" description="GXSXG" evidence="4">
    <location>
        <begin position="40"/>
        <end position="44"/>
    </location>
</feature>
<evidence type="ECO:0000313" key="7">
    <source>
        <dbReference type="EMBL" id="QOS40620.1"/>
    </source>
</evidence>
<gene>
    <name evidence="7" type="ORF">DYE49_09170</name>
    <name evidence="6" type="ORF">HNP77_002458</name>
</gene>
<dbReference type="EMBL" id="JACHFR010000005">
    <property type="protein sequence ID" value="MBB5220068.1"/>
    <property type="molecule type" value="Genomic_DNA"/>
</dbReference>
<comment type="caution">
    <text evidence="4">Lacks conserved residue(s) required for the propagation of feature annotation.</text>
</comment>
<evidence type="ECO:0000313" key="8">
    <source>
        <dbReference type="Proteomes" id="UP000578697"/>
    </source>
</evidence>
<accession>A0A840SIS6</accession>
<dbReference type="InterPro" id="IPR016035">
    <property type="entry name" value="Acyl_Trfase/lysoPLipase"/>
</dbReference>
<evidence type="ECO:0000256" key="4">
    <source>
        <dbReference type="PROSITE-ProRule" id="PRU01161"/>
    </source>
</evidence>
<protein>
    <submittedName>
        <fullName evidence="7">Patatin family protein</fullName>
    </submittedName>
    <submittedName>
        <fullName evidence="6">Putative patatin/cPLA2 family phospholipase</fullName>
    </submittedName>
</protein>
<dbReference type="GO" id="GO:0016787">
    <property type="term" value="F:hydrolase activity"/>
    <property type="evidence" value="ECO:0007669"/>
    <property type="project" value="UniProtKB-UniRule"/>
</dbReference>
<dbReference type="Pfam" id="PF01734">
    <property type="entry name" value="Patatin"/>
    <property type="match status" value="1"/>
</dbReference>
<keyword evidence="1 4" id="KW-0378">Hydrolase</keyword>
<dbReference type="KEGG" id="trc:DYE49_09170"/>
<dbReference type="PANTHER" id="PTHR14226:SF25">
    <property type="entry name" value="PHOSPHOESTERASE"/>
    <property type="match status" value="1"/>
</dbReference>
<keyword evidence="2 4" id="KW-0442">Lipid degradation</keyword>
<evidence type="ECO:0000313" key="9">
    <source>
        <dbReference type="Proteomes" id="UP000593591"/>
    </source>
</evidence>
<dbReference type="PROSITE" id="PS51635">
    <property type="entry name" value="PNPLA"/>
    <property type="match status" value="1"/>
</dbReference>
<evidence type="ECO:0000259" key="5">
    <source>
        <dbReference type="PROSITE" id="PS51635"/>
    </source>
</evidence>
<feature type="domain" description="PNPLA" evidence="5">
    <location>
        <begin position="9"/>
        <end position="176"/>
    </location>
</feature>
<dbReference type="PANTHER" id="PTHR14226">
    <property type="entry name" value="NEUROPATHY TARGET ESTERASE/SWISS CHEESE D.MELANOGASTER"/>
    <property type="match status" value="1"/>
</dbReference>
<dbReference type="Gene3D" id="3.40.1090.10">
    <property type="entry name" value="Cytosolic phospholipase A2 catalytic domain"/>
    <property type="match status" value="2"/>
</dbReference>
<dbReference type="InterPro" id="IPR045943">
    <property type="entry name" value="DUF6363"/>
</dbReference>
<evidence type="ECO:0000256" key="3">
    <source>
        <dbReference type="ARBA" id="ARBA00023098"/>
    </source>
</evidence>
<organism evidence="6 8">
    <name type="scientific">Treponema rectale</name>
    <dbReference type="NCBI Taxonomy" id="744512"/>
    <lineage>
        <taxon>Bacteria</taxon>
        <taxon>Pseudomonadati</taxon>
        <taxon>Spirochaetota</taxon>
        <taxon>Spirochaetia</taxon>
        <taxon>Spirochaetales</taxon>
        <taxon>Treponemataceae</taxon>
        <taxon>Treponema</taxon>
    </lineage>
</organism>
<dbReference type="InterPro" id="IPR002641">
    <property type="entry name" value="PNPLA_dom"/>
</dbReference>
<feature type="short sequence motif" description="DGA/G" evidence="4">
    <location>
        <begin position="163"/>
        <end position="165"/>
    </location>
</feature>
<reference evidence="7 9" key="1">
    <citation type="submission" date="2018-08" db="EMBL/GenBank/DDBJ databases">
        <title>The first complete genome of Treponema rectale (CHPAT), a commensal spirochete of the bovine rectum.</title>
        <authorList>
            <person name="Staton G.J."/>
            <person name="Clegg S.R."/>
            <person name="Carter S.D."/>
            <person name="Radford A.D."/>
            <person name="Darby A."/>
            <person name="Hall N."/>
            <person name="Birtles R.J."/>
            <person name="Evans N.J."/>
        </authorList>
    </citation>
    <scope>NUCLEOTIDE SEQUENCE [LARGE SCALE GENOMIC DNA]</scope>
    <source>
        <strain evidence="7 9">CHPA</strain>
    </source>
</reference>
<feature type="active site" description="Nucleophile" evidence="4">
    <location>
        <position position="42"/>
    </location>
</feature>
<sequence length="287" mass="32192">MEATVKTGLVLEGGAMRGLFTSGCLDVFIENNITFDMTTGVSAGAAFGCNFKSRQTGRALRYNLKYARDKRYSSWQSFLKTGNLFNAEFCYHTLPEKLDPFDFETYRNNPMEFFAVTTDILRGTPRYHKLSSCNYEELELMRASASMPLVSVPVKAEGTLLLDGGITDSIPLKFSEGAGCKKNVVILTQPENYRKKPSKLSAVMNIALRKYPELIKAIKNRPAMYNAQTEYAFQAQKEGRALVICPETSLGISRTCKNESELKRVYKEGRKAAEKNLNRIKDFLSAS</sequence>
<dbReference type="RefSeq" id="WP_184653780.1">
    <property type="nucleotide sequence ID" value="NZ_JACHFR010000005.1"/>
</dbReference>
<dbReference type="InterPro" id="IPR037483">
    <property type="entry name" value="YjjU-like"/>
</dbReference>
<keyword evidence="3 4" id="KW-0443">Lipid metabolism</keyword>
<feature type="active site" description="Proton acceptor" evidence="4">
    <location>
        <position position="163"/>
    </location>
</feature>
<proteinExistence type="predicted"/>
<evidence type="ECO:0000256" key="1">
    <source>
        <dbReference type="ARBA" id="ARBA00022801"/>
    </source>
</evidence>
<dbReference type="SUPFAM" id="SSF52151">
    <property type="entry name" value="FabD/lysophospholipase-like"/>
    <property type="match status" value="1"/>
</dbReference>
<dbReference type="Pfam" id="PF19890">
    <property type="entry name" value="DUF6363"/>
    <property type="match status" value="1"/>
</dbReference>
<dbReference type="InterPro" id="IPR050301">
    <property type="entry name" value="NTE"/>
</dbReference>
<dbReference type="CDD" id="cd07208">
    <property type="entry name" value="Pat_hypo_Ecoli_yjju_like"/>
    <property type="match status" value="1"/>
</dbReference>
<keyword evidence="8" id="KW-1185">Reference proteome</keyword>
<dbReference type="Proteomes" id="UP000578697">
    <property type="component" value="Unassembled WGS sequence"/>
</dbReference>